<dbReference type="SUPFAM" id="SSF50475">
    <property type="entry name" value="FMN-binding split barrel"/>
    <property type="match status" value="1"/>
</dbReference>
<protein>
    <submittedName>
        <fullName evidence="1 2">Transcriptional regulator</fullName>
    </submittedName>
</protein>
<dbReference type="InterPro" id="IPR007396">
    <property type="entry name" value="TR_PAI2-type"/>
</dbReference>
<dbReference type="Gene3D" id="2.30.110.10">
    <property type="entry name" value="Electron Transport, Fmn-binding Protein, Chain A"/>
    <property type="match status" value="1"/>
</dbReference>
<dbReference type="KEGG" id="pum:HGP31_10790"/>
<dbReference type="InterPro" id="IPR012349">
    <property type="entry name" value="Split_barrel_FMN-bd"/>
</dbReference>
<evidence type="ECO:0000313" key="4">
    <source>
        <dbReference type="Proteomes" id="UP000501367"/>
    </source>
</evidence>
<dbReference type="AlphaFoldDB" id="A0AAE7DDY7"/>
<name>A0AAE7DDY7_9PSED</name>
<organism evidence="2 4">
    <name type="scientific">Pseudomonas umsongensis</name>
    <dbReference type="NCBI Taxonomy" id="198618"/>
    <lineage>
        <taxon>Bacteria</taxon>
        <taxon>Pseudomonadati</taxon>
        <taxon>Pseudomonadota</taxon>
        <taxon>Gammaproteobacteria</taxon>
        <taxon>Pseudomonadales</taxon>
        <taxon>Pseudomonadaceae</taxon>
        <taxon>Pseudomonas</taxon>
    </lineage>
</organism>
<keyword evidence="3" id="KW-1185">Reference proteome</keyword>
<dbReference type="RefSeq" id="WP_020801109.1">
    <property type="nucleotide sequence ID" value="NZ_CP044409.1"/>
</dbReference>
<evidence type="ECO:0000313" key="2">
    <source>
        <dbReference type="EMBL" id="QJC78776.1"/>
    </source>
</evidence>
<dbReference type="Proteomes" id="UP000215455">
    <property type="component" value="Unassembled WGS sequence"/>
</dbReference>
<sequence length="209" mass="22729">MYTPRAFAFNDLHELQQQMLGTRLALLVTHGEQGLQASHLPLLLNTDEGPNGTLYGHFAKANPQWKELQDGAEALVIFAGAEAYVSPGFYPSKAEDGKVVPTWNYVAVHAYGSAEVFTDAERLRSLVSALTERHEAGRAQPWKVADAPADYIDGMLKAIVGFALPIQRLEGKRKLSQNRNAADIAGVREGLAASADAHDQALAHLMPKE</sequence>
<reference evidence="2 4" key="2">
    <citation type="submission" date="2020-04" db="EMBL/GenBank/DDBJ databases">
        <authorList>
            <person name="Yao Y."/>
            <person name="He Z."/>
        </authorList>
    </citation>
    <scope>NUCLEOTIDE SEQUENCE [LARGE SCALE GENOMIC DNA]</scope>
    <source>
        <strain evidence="2 4">CY-1</strain>
    </source>
</reference>
<dbReference type="GeneID" id="72194066"/>
<accession>A0AAE7DDY7</accession>
<gene>
    <name evidence="2" type="ORF">HGP31_10790</name>
    <name evidence="1" type="ORF">PSUM_28505</name>
</gene>
<dbReference type="Proteomes" id="UP000501367">
    <property type="component" value="Chromosome"/>
</dbReference>
<dbReference type="Pfam" id="PF04299">
    <property type="entry name" value="FMN_bind_2"/>
    <property type="match status" value="1"/>
</dbReference>
<dbReference type="EMBL" id="NIWU01000009">
    <property type="protein sequence ID" value="OXR28020.1"/>
    <property type="molecule type" value="Genomic_DNA"/>
</dbReference>
<proteinExistence type="predicted"/>
<dbReference type="PANTHER" id="PTHR35802:SF1">
    <property type="entry name" value="PROTEASE SYNTHASE AND SPORULATION PROTEIN PAI 2"/>
    <property type="match status" value="1"/>
</dbReference>
<dbReference type="EMBL" id="CP051487">
    <property type="protein sequence ID" value="QJC78776.1"/>
    <property type="molecule type" value="Genomic_DNA"/>
</dbReference>
<evidence type="ECO:0000313" key="1">
    <source>
        <dbReference type="EMBL" id="OXR28020.1"/>
    </source>
</evidence>
<evidence type="ECO:0000313" key="3">
    <source>
        <dbReference type="Proteomes" id="UP000215455"/>
    </source>
</evidence>
<dbReference type="PANTHER" id="PTHR35802">
    <property type="entry name" value="PROTEASE SYNTHASE AND SPORULATION PROTEIN PAI 2"/>
    <property type="match status" value="1"/>
</dbReference>
<reference evidence="1 3" key="1">
    <citation type="submission" date="2017-06" db="EMBL/GenBank/DDBJ databases">
        <authorList>
            <person name="Furmanczyk E.M."/>
        </authorList>
    </citation>
    <scope>NUCLEOTIDE SEQUENCE [LARGE SCALE GENOMIC DNA]</scope>
    <source>
        <strain evidence="1 3">DSM 16611</strain>
    </source>
</reference>
<dbReference type="PIRSF" id="PIRSF010372">
    <property type="entry name" value="PaiB"/>
    <property type="match status" value="1"/>
</dbReference>